<dbReference type="GO" id="GO:0008270">
    <property type="term" value="F:zinc ion binding"/>
    <property type="evidence" value="ECO:0007669"/>
    <property type="project" value="UniProtKB-KW"/>
</dbReference>
<dbReference type="InterPro" id="IPR051051">
    <property type="entry name" value="E3_ubiq-ligase_TRIM/RNF"/>
</dbReference>
<evidence type="ECO:0000256" key="5">
    <source>
        <dbReference type="SAM" id="Coils"/>
    </source>
</evidence>
<dbReference type="InterPro" id="IPR001870">
    <property type="entry name" value="B30.2/SPRY"/>
</dbReference>
<dbReference type="InterPro" id="IPR003879">
    <property type="entry name" value="Butyrophylin_SPRY"/>
</dbReference>
<reference evidence="8" key="1">
    <citation type="submission" date="2023-07" db="EMBL/GenBank/DDBJ databases">
        <title>Chromosome-level Genome Assembly of Striped Snakehead (Channa striata).</title>
        <authorList>
            <person name="Liu H."/>
        </authorList>
    </citation>
    <scope>NUCLEOTIDE SEQUENCE</scope>
    <source>
        <strain evidence="8">Gz</strain>
        <tissue evidence="8">Muscle</tissue>
    </source>
</reference>
<dbReference type="Gene3D" id="3.30.160.60">
    <property type="entry name" value="Classic Zinc Finger"/>
    <property type="match status" value="1"/>
</dbReference>
<dbReference type="Pfam" id="PF00643">
    <property type="entry name" value="zf-B_box"/>
    <property type="match status" value="1"/>
</dbReference>
<evidence type="ECO:0000256" key="2">
    <source>
        <dbReference type="ARBA" id="ARBA00022771"/>
    </source>
</evidence>
<keyword evidence="9" id="KW-1185">Reference proteome</keyword>
<keyword evidence="3" id="KW-0862">Zinc</keyword>
<dbReference type="Proteomes" id="UP001187415">
    <property type="component" value="Unassembled WGS sequence"/>
</dbReference>
<feature type="coiled-coil region" evidence="5">
    <location>
        <begin position="227"/>
        <end position="264"/>
    </location>
</feature>
<dbReference type="PROSITE" id="PS50119">
    <property type="entry name" value="ZF_BBOX"/>
    <property type="match status" value="1"/>
</dbReference>
<dbReference type="SUPFAM" id="SSF49899">
    <property type="entry name" value="Concanavalin A-like lectins/glucanases"/>
    <property type="match status" value="1"/>
</dbReference>
<dbReference type="PANTHER" id="PTHR25465:SF5">
    <property type="entry name" value="E3 UBIQUITIN_ISG15 LIGASE TRIM25-RELATED"/>
    <property type="match status" value="1"/>
</dbReference>
<dbReference type="InterPro" id="IPR003877">
    <property type="entry name" value="SPRY_dom"/>
</dbReference>
<protein>
    <recommendedName>
        <fullName evidence="10">Tripartite motif-containing protein 16-like</fullName>
    </recommendedName>
</protein>
<dbReference type="InterPro" id="IPR006574">
    <property type="entry name" value="PRY"/>
</dbReference>
<evidence type="ECO:0008006" key="10">
    <source>
        <dbReference type="Google" id="ProtNLM"/>
    </source>
</evidence>
<feature type="coiled-coil region" evidence="5">
    <location>
        <begin position="155"/>
        <end position="189"/>
    </location>
</feature>
<evidence type="ECO:0000259" key="7">
    <source>
        <dbReference type="PROSITE" id="PS50188"/>
    </source>
</evidence>
<evidence type="ECO:0000313" key="8">
    <source>
        <dbReference type="EMBL" id="KAK2814580.1"/>
    </source>
</evidence>
<dbReference type="SMART" id="SM00589">
    <property type="entry name" value="PRY"/>
    <property type="match status" value="2"/>
</dbReference>
<feature type="domain" description="B30.2/SPRY" evidence="7">
    <location>
        <begin position="391"/>
        <end position="582"/>
    </location>
</feature>
<dbReference type="Gene3D" id="2.60.120.920">
    <property type="match status" value="2"/>
</dbReference>
<dbReference type="Pfam" id="PF25600">
    <property type="entry name" value="TRIM_CC"/>
    <property type="match status" value="1"/>
</dbReference>
<evidence type="ECO:0000256" key="4">
    <source>
        <dbReference type="PROSITE-ProRule" id="PRU00024"/>
    </source>
</evidence>
<dbReference type="InterPro" id="IPR013320">
    <property type="entry name" value="ConA-like_dom_sf"/>
</dbReference>
<dbReference type="InterPro" id="IPR043136">
    <property type="entry name" value="B30.2/SPRY_sf"/>
</dbReference>
<keyword evidence="2 4" id="KW-0863">Zinc-finger</keyword>
<sequence length="582" mass="66732">MNCITSFWDEEDWKNSHSCLQCRQAFTPRPALVKNTLLAVLAEELKKTGVQAAPADHCYAGAGDVACDVCTGRKQKALKSCLVCLISYCERHLQLHYESPAFEKHKLIDPSKKLQENICSPHNEVMKVFCRTDQRCICYLCSMDEHKGHDTVSAAAERTEKQKKLSKNRQQLQQRIQEREKDVKVLQQQVESICRSADKSVGDTQKMFTELISFLEKICLDVKQQVRTQQESEVSRSKELQEKLKQQISELKKKDAELEQLSLTEDPNEFFHIYPSVSQLSESTDVDQTVIQPLSCFQDVTSAVSDLRDQLLNTFSEKWKEITMTVSGRDVLLGPEPKTRNECLQYSQEITLDPNTANTQLLLSQGNKKATVVRQPREKWKKITMTVSRRDVLLGPEPKTRNECLQYSQEITLDPNTANTQLLLSQGNKKATVVRKHWFYYPHRDRFTERCQVLSTDCLTGRCYWEVEWSGEGVFVAVACKNISRAGDSSECVFGLNDKYWALYCFPKSYQFIYNKIRTPVPGPWSSRIGVFLDHRAGVLSFYIVSKTMTLLHGVQTTFTRPLYAGFWFDSPADTAELCQLR</sequence>
<dbReference type="SMART" id="SM00336">
    <property type="entry name" value="BBOX"/>
    <property type="match status" value="1"/>
</dbReference>
<name>A0AA88IIL5_CHASR</name>
<dbReference type="PANTHER" id="PTHR25465">
    <property type="entry name" value="B-BOX DOMAIN CONTAINING"/>
    <property type="match status" value="1"/>
</dbReference>
<dbReference type="SUPFAM" id="SSF57845">
    <property type="entry name" value="B-box zinc-binding domain"/>
    <property type="match status" value="1"/>
</dbReference>
<dbReference type="GO" id="GO:0005737">
    <property type="term" value="C:cytoplasm"/>
    <property type="evidence" value="ECO:0007669"/>
    <property type="project" value="UniProtKB-ARBA"/>
</dbReference>
<evidence type="ECO:0000313" key="9">
    <source>
        <dbReference type="Proteomes" id="UP001187415"/>
    </source>
</evidence>
<dbReference type="PRINTS" id="PR01407">
    <property type="entry name" value="BUTYPHLNCDUF"/>
</dbReference>
<dbReference type="CDD" id="cd19769">
    <property type="entry name" value="Bbox2_TRIM16-like"/>
    <property type="match status" value="1"/>
</dbReference>
<dbReference type="Pfam" id="PF13765">
    <property type="entry name" value="PRY"/>
    <property type="match status" value="1"/>
</dbReference>
<dbReference type="InterPro" id="IPR000315">
    <property type="entry name" value="Znf_B-box"/>
</dbReference>
<dbReference type="SMART" id="SM00449">
    <property type="entry name" value="SPRY"/>
    <property type="match status" value="1"/>
</dbReference>
<dbReference type="CDD" id="cd16040">
    <property type="entry name" value="SPRY_PRY_SNTX"/>
    <property type="match status" value="1"/>
</dbReference>
<gene>
    <name evidence="8" type="ORF">Q5P01_000151</name>
</gene>
<dbReference type="PROSITE" id="PS50188">
    <property type="entry name" value="B302_SPRY"/>
    <property type="match status" value="1"/>
</dbReference>
<dbReference type="Pfam" id="PF00622">
    <property type="entry name" value="SPRY"/>
    <property type="match status" value="1"/>
</dbReference>
<evidence type="ECO:0000256" key="3">
    <source>
        <dbReference type="ARBA" id="ARBA00022833"/>
    </source>
</evidence>
<dbReference type="InterPro" id="IPR058030">
    <property type="entry name" value="TRIM8/14/16/25/29/45/65_CC"/>
</dbReference>
<comment type="caution">
    <text evidence="8">The sequence shown here is derived from an EMBL/GenBank/DDBJ whole genome shotgun (WGS) entry which is preliminary data.</text>
</comment>
<dbReference type="EMBL" id="JAUPFM010000035">
    <property type="protein sequence ID" value="KAK2814580.1"/>
    <property type="molecule type" value="Genomic_DNA"/>
</dbReference>
<evidence type="ECO:0000259" key="6">
    <source>
        <dbReference type="PROSITE" id="PS50119"/>
    </source>
</evidence>
<dbReference type="Gene3D" id="4.10.830.40">
    <property type="match status" value="1"/>
</dbReference>
<dbReference type="AlphaFoldDB" id="A0AA88IIL5"/>
<feature type="domain" description="B box-type" evidence="6">
    <location>
        <begin position="114"/>
        <end position="154"/>
    </location>
</feature>
<organism evidence="8 9">
    <name type="scientific">Channa striata</name>
    <name type="common">Snakehead murrel</name>
    <name type="synonym">Ophicephalus striatus</name>
    <dbReference type="NCBI Taxonomy" id="64152"/>
    <lineage>
        <taxon>Eukaryota</taxon>
        <taxon>Metazoa</taxon>
        <taxon>Chordata</taxon>
        <taxon>Craniata</taxon>
        <taxon>Vertebrata</taxon>
        <taxon>Euteleostomi</taxon>
        <taxon>Actinopterygii</taxon>
        <taxon>Neopterygii</taxon>
        <taxon>Teleostei</taxon>
        <taxon>Neoteleostei</taxon>
        <taxon>Acanthomorphata</taxon>
        <taxon>Anabantaria</taxon>
        <taxon>Anabantiformes</taxon>
        <taxon>Channoidei</taxon>
        <taxon>Channidae</taxon>
        <taxon>Channa</taxon>
    </lineage>
</organism>
<proteinExistence type="predicted"/>
<accession>A0AA88IIL5</accession>
<keyword evidence="1" id="KW-0479">Metal-binding</keyword>
<keyword evidence="5" id="KW-0175">Coiled coil</keyword>
<evidence type="ECO:0000256" key="1">
    <source>
        <dbReference type="ARBA" id="ARBA00022723"/>
    </source>
</evidence>